<sequence>MGGETFFSQSANFDLCDEELCVANACDGGDANQGGFMDIASLRHTLRNNDKKYFHGNIDQGILSQVVNLYDGDSDRNVEACSPHGAGVTEQNKQNDAEDKRGNGSNTERKIHHKRGLLLINIFLNPDNDTSPIASKGDDLNKILPLVKQLLMRRNTAEGSALISYGNDIRGRYYHISNNENLLDVLKNEDIRKSYEISFEYVSAGEETEKSRICSELNRNGEMVDGRGNSRLLTHERCDSFTIVEGDDFNCGRGGENSYLILRQSKPALLGLIGEKQHRDGSTQQVKNRQTIDSEEESRKYDDESENAWHFLKSPADREETYGGIIRNGNGHSGYAFDVDVQQEMDTPHDANFLFKGKHRGNDGKAFSYFQMGEPERGEQTQRGGDGQGKTERGEEVEELEEVNRADKTKQTEGIVQMDGSNESNELEKIWQANKAGKMYQTYHMDSVCQEQQDRKRIMPQNQTSCVEKANENVPNRLKMNEGFMHMEGTLYQKENTSDKPNRRRNDVEIFREGKDTDARIKTSSEVPCAKELRTTARKTGRKKGTQLRREHRKDAPTEKGGITKGLERAGDDGNLGSSEKVWNQEHVVTEARGQNEERGKNEESVDKAKIEKMEETIPNVENEKVRQKPINGDCTACAIFYKIKKGCIYTDASNLSHSEEQQNAPRRASKKGKRKTTRVDRPSIVDKCNREGPSVGSASNWINMCSDGSSNCTSRNIINRALTNRLKWDDNEELISYILDTIKREESANNLKIRKDGDDENGSGANAQMKSGNDGKARQGCSNNRGDASRSESVTKKEKQETHKENTSNVSLGNVCTTNEEEMSTHNGYALFPHQTYGNGPKYYSVEVPFSHDAEEKHGMKKGVTGNTFEGNHPEGNMNNHEMCNWLRVVQKMGKGVHGGCSKPYGRINLPLYVQAEEEKQQRRDEHFMDTHRTTTISMKNKMRNISCLNTHDEGVQTEGDAYVRGNSDLFKKGGLHYIGVEKSAYGQLGKFFLERKKETEVDPNITRVENIHTDRCTFHVNEHFNQGMFPHLNSTNDPKIRNEDGRGLNMYEKIMGNSSHKGINRVTSNDGVMEVIPSVGNVQTETKAEMKFLHSRGKGRNLLPNLQQNSNYLHFNAWRNRMVYFKDLCDNPSCHYNLGDLHDRKENVVSNIYANYTKGIYPSAQTFGNLNKIHMSAAVGELLKRESYTYDEIFNAGNRTNYGVMHTPNVNAKQLDTVGADQQNNIRCCNSRFNTKGTLRGGMHECRRDLHRGGSQQRGIYQRSAHYRKGNHSNDHTMHYHPAIDPAARTNENYDNLVTNPFLQSGDSPKMCFRRKRKEFNFRKKSSLHRIAEFKHPAKDPHYRMLKRSMDNYKNGSLITGSKNGYFQVRRFHGSDGVAEQHIGEKYNNPMVLLSFVKSCKVCERHHVRSAIRGKCSEDIGSNLIGNFRRGAQGDFHRKTHTGMCNSYHEGNVTNVDRPYQAHKKSMLSGRHSCSPVHTIEKSIEVDPANVKEPLEIPSHVFV</sequence>
<evidence type="ECO:0000313" key="2">
    <source>
        <dbReference type="EMBL" id="EUD64419.1"/>
    </source>
</evidence>
<feature type="compositionally biased region" description="Basic residues" evidence="1">
    <location>
        <begin position="668"/>
        <end position="677"/>
    </location>
</feature>
<reference evidence="2 3" key="1">
    <citation type="submission" date="2013-02" db="EMBL/GenBank/DDBJ databases">
        <title>The Genome Sequence of Plasmodium inui San Antonio 1.</title>
        <authorList>
            <consortium name="The Broad Institute Genome Sequencing Platform"/>
            <consortium name="The Broad Institute Genome Sequencing Center for Infectious Disease"/>
            <person name="Neafsey D."/>
            <person name="Cheeseman I."/>
            <person name="Volkman S."/>
            <person name="Adams J."/>
            <person name="Walker B."/>
            <person name="Young S.K."/>
            <person name="Zeng Q."/>
            <person name="Gargeya S."/>
            <person name="Fitzgerald M."/>
            <person name="Haas B."/>
            <person name="Abouelleil A."/>
            <person name="Alvarado L."/>
            <person name="Arachchi H.M."/>
            <person name="Berlin A.M."/>
            <person name="Chapman S.B."/>
            <person name="Dewar J."/>
            <person name="Goldberg J."/>
            <person name="Griggs A."/>
            <person name="Gujja S."/>
            <person name="Hansen M."/>
            <person name="Howarth C."/>
            <person name="Imamovic A."/>
            <person name="Larimer J."/>
            <person name="McCowan C."/>
            <person name="Murphy C."/>
            <person name="Neiman D."/>
            <person name="Pearson M."/>
            <person name="Priest M."/>
            <person name="Roberts A."/>
            <person name="Saif S."/>
            <person name="Shea T."/>
            <person name="Sisk P."/>
            <person name="Sykes S."/>
            <person name="Wortman J."/>
            <person name="Nusbaum C."/>
            <person name="Birren B."/>
        </authorList>
    </citation>
    <scope>NUCLEOTIDE SEQUENCE [LARGE SCALE GENOMIC DNA]</scope>
    <source>
        <strain evidence="2 3">San Antonio 1</strain>
    </source>
</reference>
<feature type="region of interest" description="Disordered" evidence="1">
    <location>
        <begin position="80"/>
        <end position="108"/>
    </location>
</feature>
<dbReference type="RefSeq" id="XP_008818988.1">
    <property type="nucleotide sequence ID" value="XM_008820766.1"/>
</dbReference>
<accession>W7A5Q2</accession>
<dbReference type="GeneID" id="20040468"/>
<feature type="compositionally biased region" description="Polar residues" evidence="1">
    <location>
        <begin position="656"/>
        <end position="665"/>
    </location>
</feature>
<name>W7A5Q2_9APIC</name>
<feature type="region of interest" description="Disordered" evidence="1">
    <location>
        <begin position="276"/>
        <end position="307"/>
    </location>
</feature>
<feature type="compositionally biased region" description="Basic and acidic residues" evidence="1">
    <location>
        <begin position="93"/>
        <end position="102"/>
    </location>
</feature>
<dbReference type="OrthoDB" id="386877at2759"/>
<feature type="compositionally biased region" description="Basic and acidic residues" evidence="1">
    <location>
        <begin position="678"/>
        <end position="691"/>
    </location>
</feature>
<feature type="region of interest" description="Disordered" evidence="1">
    <location>
        <begin position="754"/>
        <end position="814"/>
    </location>
</feature>
<feature type="region of interest" description="Disordered" evidence="1">
    <location>
        <begin position="656"/>
        <end position="695"/>
    </location>
</feature>
<proteinExistence type="predicted"/>
<protein>
    <submittedName>
        <fullName evidence="2">Uncharacterized protein</fullName>
    </submittedName>
</protein>
<feature type="compositionally biased region" description="Basic and acidic residues" evidence="1">
    <location>
        <begin position="588"/>
        <end position="616"/>
    </location>
</feature>
<feature type="compositionally biased region" description="Basic residues" evidence="1">
    <location>
        <begin position="536"/>
        <end position="552"/>
    </location>
</feature>
<gene>
    <name evidence="2" type="ORF">C922_05194</name>
</gene>
<organism evidence="2 3">
    <name type="scientific">Plasmodium inui San Antonio 1</name>
    <dbReference type="NCBI Taxonomy" id="1237626"/>
    <lineage>
        <taxon>Eukaryota</taxon>
        <taxon>Sar</taxon>
        <taxon>Alveolata</taxon>
        <taxon>Apicomplexa</taxon>
        <taxon>Aconoidasida</taxon>
        <taxon>Haemosporida</taxon>
        <taxon>Plasmodiidae</taxon>
        <taxon>Plasmodium</taxon>
        <taxon>Plasmodium (Plasmodium)</taxon>
    </lineage>
</organism>
<evidence type="ECO:0000313" key="3">
    <source>
        <dbReference type="Proteomes" id="UP000030640"/>
    </source>
</evidence>
<feature type="compositionally biased region" description="Basic and acidic residues" evidence="1">
    <location>
        <begin position="788"/>
        <end position="807"/>
    </location>
</feature>
<dbReference type="Proteomes" id="UP000030640">
    <property type="component" value="Unassembled WGS sequence"/>
</dbReference>
<evidence type="ECO:0000256" key="1">
    <source>
        <dbReference type="SAM" id="MobiDB-lite"/>
    </source>
</evidence>
<feature type="compositionally biased region" description="Polar residues" evidence="1">
    <location>
        <begin position="282"/>
        <end position="291"/>
    </location>
</feature>
<dbReference type="EMBL" id="KI965503">
    <property type="protein sequence ID" value="EUD64419.1"/>
    <property type="molecule type" value="Genomic_DNA"/>
</dbReference>
<feature type="region of interest" description="Disordered" evidence="1">
    <location>
        <begin position="495"/>
        <end position="616"/>
    </location>
</feature>
<feature type="region of interest" description="Disordered" evidence="1">
    <location>
        <begin position="372"/>
        <end position="405"/>
    </location>
</feature>
<keyword evidence="3" id="KW-1185">Reference proteome</keyword>
<dbReference type="VEuPathDB" id="PlasmoDB:C922_05194"/>
<feature type="compositionally biased region" description="Basic and acidic residues" evidence="1">
    <location>
        <begin position="496"/>
        <end position="535"/>
    </location>
</feature>